<comment type="caution">
    <text evidence="2">The sequence shown here is derived from an EMBL/GenBank/DDBJ whole genome shotgun (WGS) entry which is preliminary data.</text>
</comment>
<feature type="compositionally biased region" description="Basic and acidic residues" evidence="1">
    <location>
        <begin position="123"/>
        <end position="146"/>
    </location>
</feature>
<organism evidence="2 3">
    <name type="scientific">Ostreobium quekettii</name>
    <dbReference type="NCBI Taxonomy" id="121088"/>
    <lineage>
        <taxon>Eukaryota</taxon>
        <taxon>Viridiplantae</taxon>
        <taxon>Chlorophyta</taxon>
        <taxon>core chlorophytes</taxon>
        <taxon>Ulvophyceae</taxon>
        <taxon>TCBD clade</taxon>
        <taxon>Bryopsidales</taxon>
        <taxon>Ostreobineae</taxon>
        <taxon>Ostreobiaceae</taxon>
        <taxon>Ostreobium</taxon>
    </lineage>
</organism>
<feature type="compositionally biased region" description="Polar residues" evidence="1">
    <location>
        <begin position="392"/>
        <end position="404"/>
    </location>
</feature>
<feature type="compositionally biased region" description="Basic and acidic residues" evidence="1">
    <location>
        <begin position="352"/>
        <end position="370"/>
    </location>
</feature>
<feature type="compositionally biased region" description="Acidic residues" evidence="1">
    <location>
        <begin position="187"/>
        <end position="196"/>
    </location>
</feature>
<gene>
    <name evidence="2" type="ORF">OSTQU699_LOCUS7092</name>
</gene>
<accession>A0A8S1J3S4</accession>
<evidence type="ECO:0000313" key="2">
    <source>
        <dbReference type="EMBL" id="CAD7701735.1"/>
    </source>
</evidence>
<feature type="compositionally biased region" description="Polar residues" evidence="1">
    <location>
        <begin position="540"/>
        <end position="559"/>
    </location>
</feature>
<feature type="compositionally biased region" description="Polar residues" evidence="1">
    <location>
        <begin position="606"/>
        <end position="617"/>
    </location>
</feature>
<feature type="region of interest" description="Disordered" evidence="1">
    <location>
        <begin position="674"/>
        <end position="703"/>
    </location>
</feature>
<dbReference type="EMBL" id="CAJHUC010001622">
    <property type="protein sequence ID" value="CAD7701735.1"/>
    <property type="molecule type" value="Genomic_DNA"/>
</dbReference>
<feature type="region of interest" description="Disordered" evidence="1">
    <location>
        <begin position="1"/>
        <end position="645"/>
    </location>
</feature>
<dbReference type="AlphaFoldDB" id="A0A8S1J3S4"/>
<dbReference type="Proteomes" id="UP000708148">
    <property type="component" value="Unassembled WGS sequence"/>
</dbReference>
<keyword evidence="3" id="KW-1185">Reference proteome</keyword>
<feature type="compositionally biased region" description="Low complexity" evidence="1">
    <location>
        <begin position="461"/>
        <end position="471"/>
    </location>
</feature>
<evidence type="ECO:0000313" key="3">
    <source>
        <dbReference type="Proteomes" id="UP000708148"/>
    </source>
</evidence>
<feature type="compositionally biased region" description="Basic and acidic residues" evidence="1">
    <location>
        <begin position="472"/>
        <end position="489"/>
    </location>
</feature>
<feature type="compositionally biased region" description="Low complexity" evidence="1">
    <location>
        <begin position="264"/>
        <end position="281"/>
    </location>
</feature>
<protein>
    <submittedName>
        <fullName evidence="2">Uncharacterized protein</fullName>
    </submittedName>
</protein>
<sequence length="703" mass="75030">MIADEAPSRPDCGLAGKPAGRRRMPREPLTGGGDDDGLLAARGGPEDPTGANSGSAVGSGSGGENGERVSAVEGEPRLEARDRKCDEMRDREEAPRTVVEGHAKTDGSHARTQATAPAGAVEDAGHTAKTCEKENEGDAKCVEREPSVQAPLQVHSETQDSPCLDSRPDSSAGHTRASGPRWGDMSMTDDEDEDGLTDASALGSLEEPVRPAGSMVNAQRSAQRGGPKREPDSLRQAQPSHRIVESRPNVIEAVIWPGSRRWPKAQSGGQQDKGAAKGGSANVCKPGSEKGFPLRSRGGADYKSEVVDSRRGSVSGWQEGRPGRHRRSVSADQGLFQHSSRGRSSTPGGHEGPGRNRDDRQSRADSRSAERLLSSVTSVSDSKGRTWVCVNGTASKSGANSPMSRQARKSDEGGRAEQGSGQVFGQRGCSSDRGHHRSTATGDVTGQGRQAGGCPGHRRTGSSGSASSWLGRSHEDSWQGGHSHWDDSHGNSLSKFMGKMRMDRMPERGSLSQRSDDRGSIRLRRQRGSEWGRAGPERAPSSQSVHSVVRPGSSQSSRTGRWSPPSVGPPRSSGRGWAKQRPFDSNRGSSSQRDSQDSHRGGWPSLASQGCTESAGSAQPREDQRPPTFTQGGRPRHRRHYSEGAEVTLVFGTMSQREHDPARPTTLRRVAPEFHPFKSPQPEDVGVLNPDAKPFVPLQGDAK</sequence>
<name>A0A8S1J3S4_9CHLO</name>
<feature type="compositionally biased region" description="Polar residues" evidence="1">
    <location>
        <begin position="336"/>
        <end position="347"/>
    </location>
</feature>
<feature type="compositionally biased region" description="Basic and acidic residues" evidence="1">
    <location>
        <begin position="74"/>
        <end position="109"/>
    </location>
</feature>
<proteinExistence type="predicted"/>
<feature type="compositionally biased region" description="Basic and acidic residues" evidence="1">
    <location>
        <begin position="298"/>
        <end position="311"/>
    </location>
</feature>
<reference evidence="2" key="1">
    <citation type="submission" date="2020-12" db="EMBL/GenBank/DDBJ databases">
        <authorList>
            <person name="Iha C."/>
        </authorList>
    </citation>
    <scope>NUCLEOTIDE SEQUENCE</scope>
</reference>
<evidence type="ECO:0000256" key="1">
    <source>
        <dbReference type="SAM" id="MobiDB-lite"/>
    </source>
</evidence>
<feature type="compositionally biased region" description="Polar residues" evidence="1">
    <location>
        <begin position="439"/>
        <end position="448"/>
    </location>
</feature>
<feature type="compositionally biased region" description="Low complexity" evidence="1">
    <location>
        <begin position="560"/>
        <end position="577"/>
    </location>
</feature>